<reference evidence="2" key="2">
    <citation type="submission" date="2015-08" db="EMBL/GenBank/DDBJ databases">
        <title>Draft Genome Sequence of a Heterotrophic Facultative Anaerobic Bacterium Ardenticatena maritima Strain 110S.</title>
        <authorList>
            <person name="Kawaichi S."/>
            <person name="Yoshida T."/>
            <person name="Sako Y."/>
            <person name="Nakamura R."/>
        </authorList>
    </citation>
    <scope>NUCLEOTIDE SEQUENCE [LARGE SCALE GENOMIC DNA]</scope>
    <source>
        <strain evidence="2">110S</strain>
    </source>
</reference>
<sequence length="37" mass="4147">MGRLPPTEVQETLEKDVPSRFVGSLVRVLLLWRPLGG</sequence>
<evidence type="ECO:0000313" key="1">
    <source>
        <dbReference type="EMBL" id="GAP62349.1"/>
    </source>
</evidence>
<proteinExistence type="predicted"/>
<accession>A0A0M8K815</accession>
<keyword evidence="2" id="KW-1185">Reference proteome</keyword>
<dbReference type="EMBL" id="BBZA01000050">
    <property type="protein sequence ID" value="GAP62349.1"/>
    <property type="molecule type" value="Genomic_DNA"/>
</dbReference>
<protein>
    <submittedName>
        <fullName evidence="1">Uncharacterized protein</fullName>
    </submittedName>
</protein>
<organism evidence="1 2">
    <name type="scientific">Ardenticatena maritima</name>
    <dbReference type="NCBI Taxonomy" id="872965"/>
    <lineage>
        <taxon>Bacteria</taxon>
        <taxon>Bacillati</taxon>
        <taxon>Chloroflexota</taxon>
        <taxon>Ardenticatenia</taxon>
        <taxon>Ardenticatenales</taxon>
        <taxon>Ardenticatenaceae</taxon>
        <taxon>Ardenticatena</taxon>
    </lineage>
</organism>
<gene>
    <name evidence="1" type="ORF">ARMA_0772</name>
</gene>
<evidence type="ECO:0000313" key="2">
    <source>
        <dbReference type="Proteomes" id="UP000037784"/>
    </source>
</evidence>
<reference evidence="1 2" key="1">
    <citation type="journal article" date="2015" name="Genome Announc.">
        <title>Draft Genome Sequence of a Heterotrophic Facultative Anaerobic Thermophilic Bacterium, Ardenticatena maritima Strain 110ST.</title>
        <authorList>
            <person name="Kawaichi S."/>
            <person name="Yoshida T."/>
            <person name="Sako Y."/>
            <person name="Nakamura R."/>
        </authorList>
    </citation>
    <scope>NUCLEOTIDE SEQUENCE [LARGE SCALE GENOMIC DNA]</scope>
    <source>
        <strain evidence="1 2">110S</strain>
    </source>
</reference>
<dbReference type="InParanoid" id="A0A0M8K815"/>
<dbReference type="Proteomes" id="UP000037784">
    <property type="component" value="Unassembled WGS sequence"/>
</dbReference>
<name>A0A0M8K815_9CHLR</name>
<comment type="caution">
    <text evidence="1">The sequence shown here is derived from an EMBL/GenBank/DDBJ whole genome shotgun (WGS) entry which is preliminary data.</text>
</comment>
<dbReference type="AlphaFoldDB" id="A0A0M8K815"/>